<evidence type="ECO:0000256" key="1">
    <source>
        <dbReference type="SAM" id="MobiDB-lite"/>
    </source>
</evidence>
<feature type="region of interest" description="Disordered" evidence="1">
    <location>
        <begin position="464"/>
        <end position="512"/>
    </location>
</feature>
<feature type="region of interest" description="Disordered" evidence="1">
    <location>
        <begin position="256"/>
        <end position="291"/>
    </location>
</feature>
<protein>
    <submittedName>
        <fullName evidence="2">Uncharacterized protein</fullName>
    </submittedName>
</protein>
<dbReference type="EMBL" id="JBEFKJ010000001">
    <property type="protein sequence ID" value="KAL2048332.1"/>
    <property type="molecule type" value="Genomic_DNA"/>
</dbReference>
<feature type="compositionally biased region" description="Basic and acidic residues" evidence="1">
    <location>
        <begin position="231"/>
        <end position="241"/>
    </location>
</feature>
<reference evidence="2 3" key="1">
    <citation type="submission" date="2024-09" db="EMBL/GenBank/DDBJ databases">
        <title>Rethinking Asexuality: The Enigmatic Case of Functional Sexual Genes in Lepraria (Stereocaulaceae).</title>
        <authorList>
            <person name="Doellman M."/>
            <person name="Sun Y."/>
            <person name="Barcenas-Pena A."/>
            <person name="Lumbsch H.T."/>
            <person name="Grewe F."/>
        </authorList>
    </citation>
    <scope>NUCLEOTIDE SEQUENCE [LARGE SCALE GENOMIC DNA]</scope>
    <source>
        <strain evidence="2 3">Mercado 3170</strain>
    </source>
</reference>
<proteinExistence type="predicted"/>
<organism evidence="2 3">
    <name type="scientific">Stereocaulon virgatum</name>
    <dbReference type="NCBI Taxonomy" id="373712"/>
    <lineage>
        <taxon>Eukaryota</taxon>
        <taxon>Fungi</taxon>
        <taxon>Dikarya</taxon>
        <taxon>Ascomycota</taxon>
        <taxon>Pezizomycotina</taxon>
        <taxon>Lecanoromycetes</taxon>
        <taxon>OSLEUM clade</taxon>
        <taxon>Lecanoromycetidae</taxon>
        <taxon>Lecanorales</taxon>
        <taxon>Lecanorineae</taxon>
        <taxon>Stereocaulaceae</taxon>
        <taxon>Stereocaulon</taxon>
    </lineage>
</organism>
<name>A0ABR4AU01_9LECA</name>
<feature type="compositionally biased region" description="Basic and acidic residues" evidence="1">
    <location>
        <begin position="476"/>
        <end position="497"/>
    </location>
</feature>
<feature type="compositionally biased region" description="Polar residues" evidence="1">
    <location>
        <begin position="625"/>
        <end position="639"/>
    </location>
</feature>
<evidence type="ECO:0000313" key="2">
    <source>
        <dbReference type="EMBL" id="KAL2048332.1"/>
    </source>
</evidence>
<feature type="compositionally biased region" description="Basic and acidic residues" evidence="1">
    <location>
        <begin position="613"/>
        <end position="624"/>
    </location>
</feature>
<feature type="region of interest" description="Disordered" evidence="1">
    <location>
        <begin position="1"/>
        <end position="82"/>
    </location>
</feature>
<dbReference type="Proteomes" id="UP001590950">
    <property type="component" value="Unassembled WGS sequence"/>
</dbReference>
<gene>
    <name evidence="2" type="ORF">N7G274_000243</name>
</gene>
<feature type="region of interest" description="Disordered" evidence="1">
    <location>
        <begin position="114"/>
        <end position="138"/>
    </location>
</feature>
<accession>A0ABR4AU01</accession>
<keyword evidence="3" id="KW-1185">Reference proteome</keyword>
<feature type="compositionally biased region" description="Polar residues" evidence="1">
    <location>
        <begin position="648"/>
        <end position="664"/>
    </location>
</feature>
<evidence type="ECO:0000313" key="3">
    <source>
        <dbReference type="Proteomes" id="UP001590950"/>
    </source>
</evidence>
<feature type="region of interest" description="Disordered" evidence="1">
    <location>
        <begin position="220"/>
        <end position="241"/>
    </location>
</feature>
<feature type="region of interest" description="Disordered" evidence="1">
    <location>
        <begin position="597"/>
        <end position="683"/>
    </location>
</feature>
<feature type="compositionally biased region" description="Basic and acidic residues" evidence="1">
    <location>
        <begin position="30"/>
        <end position="79"/>
    </location>
</feature>
<feature type="compositionally biased region" description="Acidic residues" evidence="1">
    <location>
        <begin position="1"/>
        <end position="16"/>
    </location>
</feature>
<sequence>MADNDEDVMEGVEQDDNGVQSSDSDQDTENNEKLKSTGKSQSDEKLDSDKKLLEANPHRQQIEEHAKIMQRQCREQKRGDWKRKRTSVEMGVEIGWLEGSEEDRQEREILEDARARNKDGPTPTDRWHSKATHTSCENSRKRPIDDAWADKVYHHFIDDFYKSLIKPFKKWVIHAINEGIWIKPAQLPLAFKFAMRRPHMSEVTFQSTLRSMGLHNGFELGHASTSKNKRSHDLDDTPKKLKGEVGLDHSMEYPHAALESSPSGARSPSEKHVAKRGLLDTSEADDTTRKDETYQRIHALYRKIQGGQIDLQEAPSRYRSALDLHGVDNEVLIDALRELRIPFHQIPRSGHLVSRGPQKGDSFILPVSGRGRQRRQHMLNDDDLSPTTEEVAQLIDSYRSGTLKLHATIRMIQEALSPVTSYFQDIEAKINDSATNSTETATAIWEEACENPEDEEYEIERYNIGSEEGDDEEDPSREREIAKAGLSERKTRVEPEQHLAMPEPPSTRKSRAVDSIQTAGFDDADAKDMIDTIELLIMLYRSEDIAFEEARDKILDSLQGFNFDPELITDTIQSSGMGPREAADLIWTVAFTNGPSHEAESLHQQPNLVNECSSKENSPKKSENQDFGSAGDQSKSQDTGNREFVKKTASQSLPLVSSTQSSPISWGKAPTVLLEARQPDTDP</sequence>
<comment type="caution">
    <text evidence="2">The sequence shown here is derived from an EMBL/GenBank/DDBJ whole genome shotgun (WGS) entry which is preliminary data.</text>
</comment>